<dbReference type="OrthoDB" id="9784719at2"/>
<dbReference type="PANTHER" id="PTHR44591:SF3">
    <property type="entry name" value="RESPONSE REGULATORY DOMAIN-CONTAINING PROTEIN"/>
    <property type="match status" value="1"/>
</dbReference>
<dbReference type="Pfam" id="PF00072">
    <property type="entry name" value="Response_reg"/>
    <property type="match status" value="1"/>
</dbReference>
<evidence type="ECO:0000256" key="2">
    <source>
        <dbReference type="ARBA" id="ARBA00023015"/>
    </source>
</evidence>
<dbReference type="PANTHER" id="PTHR44591">
    <property type="entry name" value="STRESS RESPONSE REGULATOR PROTEIN 1"/>
    <property type="match status" value="1"/>
</dbReference>
<keyword evidence="3" id="KW-0804">Transcription</keyword>
<dbReference type="Gene3D" id="3.40.50.2300">
    <property type="match status" value="1"/>
</dbReference>
<dbReference type="STRING" id="51670.SAMN04488557_2224"/>
<dbReference type="Proteomes" id="UP000199423">
    <property type="component" value="Unassembled WGS sequence"/>
</dbReference>
<dbReference type="PROSITE" id="PS50110">
    <property type="entry name" value="RESPONSE_REGULATORY"/>
    <property type="match status" value="1"/>
</dbReference>
<keyword evidence="1 4" id="KW-0597">Phosphoprotein</keyword>
<protein>
    <submittedName>
        <fullName evidence="6">Response regulator receiver domain-containing protein</fullName>
    </submittedName>
</protein>
<dbReference type="SMART" id="SM00448">
    <property type="entry name" value="REC"/>
    <property type="match status" value="1"/>
</dbReference>
<evidence type="ECO:0000256" key="3">
    <source>
        <dbReference type="ARBA" id="ARBA00023163"/>
    </source>
</evidence>
<proteinExistence type="predicted"/>
<dbReference type="RefSeq" id="WP_092867729.1">
    <property type="nucleotide sequence ID" value="NZ_FPCH01000002.1"/>
</dbReference>
<reference evidence="7" key="1">
    <citation type="submission" date="2016-10" db="EMBL/GenBank/DDBJ databases">
        <authorList>
            <person name="Varghese N."/>
            <person name="Submissions S."/>
        </authorList>
    </citation>
    <scope>NUCLEOTIDE SEQUENCE [LARGE SCALE GENOMIC DNA]</scope>
    <source>
        <strain evidence="7">DSM 1565</strain>
    </source>
</reference>
<sequence>MPTHKNVVLVVEDHPIIRSAALDFLESAGFEVIEASCADEAIRVLESRPEIHLVFTDVEMPGSIDGLKLSHYIKDRWPPIKLIVVSGRTFVEQGHLPLGARFFPKPYNENAIIEAMRRMLSETD</sequence>
<evidence type="ECO:0000313" key="7">
    <source>
        <dbReference type="Proteomes" id="UP000199423"/>
    </source>
</evidence>
<feature type="modified residue" description="4-aspartylphosphate" evidence="4">
    <location>
        <position position="57"/>
    </location>
</feature>
<evidence type="ECO:0000313" key="6">
    <source>
        <dbReference type="EMBL" id="SFV34117.1"/>
    </source>
</evidence>
<feature type="domain" description="Response regulatory" evidence="5">
    <location>
        <begin position="7"/>
        <end position="120"/>
    </location>
</feature>
<evidence type="ECO:0000256" key="4">
    <source>
        <dbReference type="PROSITE-ProRule" id="PRU00169"/>
    </source>
</evidence>
<evidence type="ECO:0000259" key="5">
    <source>
        <dbReference type="PROSITE" id="PS50110"/>
    </source>
</evidence>
<dbReference type="EMBL" id="FPCH01000002">
    <property type="protein sequence ID" value="SFV34117.1"/>
    <property type="molecule type" value="Genomic_DNA"/>
</dbReference>
<dbReference type="InterPro" id="IPR001789">
    <property type="entry name" value="Sig_transdc_resp-reg_receiver"/>
</dbReference>
<dbReference type="InterPro" id="IPR050595">
    <property type="entry name" value="Bact_response_regulator"/>
</dbReference>
<keyword evidence="2" id="KW-0805">Transcription regulation</keyword>
<keyword evidence="7" id="KW-1185">Reference proteome</keyword>
<accession>A0A1I7NHG9</accession>
<dbReference type="InterPro" id="IPR011006">
    <property type="entry name" value="CheY-like_superfamily"/>
</dbReference>
<organism evidence="6 7">
    <name type="scientific">Hyphomicrobium facile</name>
    <dbReference type="NCBI Taxonomy" id="51670"/>
    <lineage>
        <taxon>Bacteria</taxon>
        <taxon>Pseudomonadati</taxon>
        <taxon>Pseudomonadota</taxon>
        <taxon>Alphaproteobacteria</taxon>
        <taxon>Hyphomicrobiales</taxon>
        <taxon>Hyphomicrobiaceae</taxon>
        <taxon>Hyphomicrobium</taxon>
    </lineage>
</organism>
<dbReference type="AlphaFoldDB" id="A0A1I7NHG9"/>
<dbReference type="GO" id="GO:0000160">
    <property type="term" value="P:phosphorelay signal transduction system"/>
    <property type="evidence" value="ECO:0007669"/>
    <property type="project" value="InterPro"/>
</dbReference>
<gene>
    <name evidence="6" type="ORF">SAMN04488557_2224</name>
</gene>
<dbReference type="SUPFAM" id="SSF52172">
    <property type="entry name" value="CheY-like"/>
    <property type="match status" value="1"/>
</dbReference>
<name>A0A1I7NHG9_9HYPH</name>
<evidence type="ECO:0000256" key="1">
    <source>
        <dbReference type="ARBA" id="ARBA00022553"/>
    </source>
</evidence>